<dbReference type="CDD" id="cd04512">
    <property type="entry name" value="Ntn_Asparaginase_2_like"/>
    <property type="match status" value="1"/>
</dbReference>
<keyword evidence="7" id="KW-1185">Reference proteome</keyword>
<dbReference type="FunFam" id="3.60.20.30:FF:000001">
    <property type="entry name" value="Isoaspartyl peptidase/L-asparaginase"/>
    <property type="match status" value="1"/>
</dbReference>
<feature type="binding site" evidence="5">
    <location>
        <begin position="220"/>
        <end position="223"/>
    </location>
    <ligand>
        <name>substrate</name>
    </ligand>
</feature>
<dbReference type="EMBL" id="CP002049">
    <property type="protein sequence ID" value="ADI13639.1"/>
    <property type="molecule type" value="Genomic_DNA"/>
</dbReference>
<dbReference type="Pfam" id="PF01112">
    <property type="entry name" value="Asparaginase_2"/>
    <property type="match status" value="1"/>
</dbReference>
<gene>
    <name evidence="6" type="ordered locus">Trad_0502</name>
</gene>
<evidence type="ECO:0000256" key="5">
    <source>
        <dbReference type="PIRSR" id="PIRSR600246-2"/>
    </source>
</evidence>
<evidence type="ECO:0000313" key="6">
    <source>
        <dbReference type="EMBL" id="ADI13639.1"/>
    </source>
</evidence>
<reference evidence="6 7" key="2">
    <citation type="journal article" date="2011" name="Stand. Genomic Sci.">
        <title>Complete genome sequence of Truepera radiovictrix type strain (RQ-24).</title>
        <authorList>
            <person name="Ivanova N."/>
            <person name="Rohde C."/>
            <person name="Munk C."/>
            <person name="Nolan M."/>
            <person name="Lucas S."/>
            <person name="Del Rio T.G."/>
            <person name="Tice H."/>
            <person name="Deshpande S."/>
            <person name="Cheng J.F."/>
            <person name="Tapia R."/>
            <person name="Han C."/>
            <person name="Goodwin L."/>
            <person name="Pitluck S."/>
            <person name="Liolios K."/>
            <person name="Mavromatis K."/>
            <person name="Mikhailova N."/>
            <person name="Pati A."/>
            <person name="Chen A."/>
            <person name="Palaniappan K."/>
            <person name="Land M."/>
            <person name="Hauser L."/>
            <person name="Chang Y.J."/>
            <person name="Jeffries C.D."/>
            <person name="Brambilla E."/>
            <person name="Rohde M."/>
            <person name="Goker M."/>
            <person name="Tindall B.J."/>
            <person name="Woyke T."/>
            <person name="Bristow J."/>
            <person name="Eisen J.A."/>
            <person name="Markowitz V."/>
            <person name="Hugenholtz P."/>
            <person name="Kyrpides N.C."/>
            <person name="Klenk H.P."/>
            <person name="Lapidus A."/>
        </authorList>
    </citation>
    <scope>NUCLEOTIDE SEQUENCE [LARGE SCALE GENOMIC DNA]</scope>
    <source>
        <strain evidence="7">DSM 17093 / CIP 108686 / LMG 22925 / RQ-24</strain>
    </source>
</reference>
<dbReference type="GO" id="GO:0016811">
    <property type="term" value="F:hydrolase activity, acting on carbon-nitrogen (but not peptide) bonds, in linear amides"/>
    <property type="evidence" value="ECO:0007669"/>
    <property type="project" value="UniProtKB-ARBA"/>
</dbReference>
<dbReference type="OrthoDB" id="9780217at2"/>
<dbReference type="InterPro" id="IPR000246">
    <property type="entry name" value="Peptidase_T2"/>
</dbReference>
<keyword evidence="3" id="KW-0068">Autocatalytic cleavage</keyword>
<dbReference type="PANTHER" id="PTHR10188:SF6">
    <property type="entry name" value="N(4)-(BETA-N-ACETYLGLUCOSAMINYL)-L-ASPARAGINASE"/>
    <property type="match status" value="1"/>
</dbReference>
<dbReference type="GO" id="GO:0006508">
    <property type="term" value="P:proteolysis"/>
    <property type="evidence" value="ECO:0007669"/>
    <property type="project" value="UniProtKB-KW"/>
</dbReference>
<name>D7CSA7_TRURR</name>
<organism evidence="6 7">
    <name type="scientific">Truepera radiovictrix (strain DSM 17093 / CIP 108686 / LMG 22925 / RQ-24)</name>
    <dbReference type="NCBI Taxonomy" id="649638"/>
    <lineage>
        <taxon>Bacteria</taxon>
        <taxon>Thermotogati</taxon>
        <taxon>Deinococcota</taxon>
        <taxon>Deinococci</taxon>
        <taxon>Trueperales</taxon>
        <taxon>Trueperaceae</taxon>
        <taxon>Truepera</taxon>
    </lineage>
</organism>
<dbReference type="HOGENOM" id="CLU_021603_1_2_0"/>
<accession>D7CSA7</accession>
<reference evidence="7" key="1">
    <citation type="submission" date="2010-05" db="EMBL/GenBank/DDBJ databases">
        <title>The complete genome of Truepera radiovictris DSM 17093.</title>
        <authorList>
            <consortium name="US DOE Joint Genome Institute (JGI-PGF)"/>
            <person name="Lucas S."/>
            <person name="Copeland A."/>
            <person name="Lapidus A."/>
            <person name="Glavina del Rio T."/>
            <person name="Dalin E."/>
            <person name="Tice H."/>
            <person name="Bruce D."/>
            <person name="Goodwin L."/>
            <person name="Pitluck S."/>
            <person name="Kyrpides N."/>
            <person name="Mavromatis K."/>
            <person name="Ovchinnikova G."/>
            <person name="Munk A.C."/>
            <person name="Detter J.C."/>
            <person name="Han C."/>
            <person name="Tapia R."/>
            <person name="Land M."/>
            <person name="Hauser L."/>
            <person name="Markowitz V."/>
            <person name="Cheng J.-F."/>
            <person name="Hugenholtz P."/>
            <person name="Woyke T."/>
            <person name="Wu D."/>
            <person name="Tindall B."/>
            <person name="Pomrenke H.G."/>
            <person name="Brambilla E."/>
            <person name="Klenk H.-P."/>
            <person name="Eisen J.A."/>
        </authorList>
    </citation>
    <scope>NUCLEOTIDE SEQUENCE [LARGE SCALE GENOMIC DNA]</scope>
    <source>
        <strain evidence="7">DSM 17093 / CIP 108686 / LMG 22925 / RQ-24</strain>
    </source>
</reference>
<evidence type="ECO:0000256" key="2">
    <source>
        <dbReference type="ARBA" id="ARBA00022801"/>
    </source>
</evidence>
<dbReference type="Gene3D" id="3.60.20.30">
    <property type="entry name" value="(Glycosyl)asparaginase"/>
    <property type="match status" value="1"/>
</dbReference>
<keyword evidence="1" id="KW-0645">Protease</keyword>
<feature type="active site" description="Nucleophile" evidence="4">
    <location>
        <position position="170"/>
    </location>
</feature>
<evidence type="ECO:0000256" key="3">
    <source>
        <dbReference type="ARBA" id="ARBA00022813"/>
    </source>
</evidence>
<keyword evidence="2" id="KW-0378">Hydrolase</keyword>
<feature type="binding site" evidence="5">
    <location>
        <begin position="198"/>
        <end position="201"/>
    </location>
    <ligand>
        <name>substrate</name>
    </ligand>
</feature>
<dbReference type="AlphaFoldDB" id="D7CSA7"/>
<proteinExistence type="predicted"/>
<dbReference type="eggNOG" id="COG1446">
    <property type="taxonomic scope" value="Bacteria"/>
</dbReference>
<dbReference type="KEGG" id="tra:Trad_0502"/>
<dbReference type="InterPro" id="IPR029055">
    <property type="entry name" value="Ntn_hydrolases_N"/>
</dbReference>
<dbReference type="Proteomes" id="UP000000379">
    <property type="component" value="Chromosome"/>
</dbReference>
<evidence type="ECO:0000256" key="1">
    <source>
        <dbReference type="ARBA" id="ARBA00022670"/>
    </source>
</evidence>
<dbReference type="STRING" id="649638.Trad_0502"/>
<sequence>MWLDTPMTRPLSSPLLVIHGGAGTIRDEDREAYTLGLIAARDAGFAVLAGGGDALAAALAAVKVMEDNPDAFNAGTGGSPNARGEVECDAAVMSGADGSAGAVGAVKTARNPVLLANKVRLETPHAFFVGAGAEALVDDPIDNESLLTERTRRAFRAWQQGAGKPATSATVGAVVRDARGDLAAATSTGGMLGKWPGRVGDSPIIGAGTYADSRVAVSCTGKGEAFIRAVTAKALAERLAAGAALEESVQRALEEVRGFGGSGGLISVTKAGELCVGFNSATMAYAWRAEDREGAVVGLEAGVFLL</sequence>
<dbReference type="PANTHER" id="PTHR10188">
    <property type="entry name" value="L-ASPARAGINASE"/>
    <property type="match status" value="1"/>
</dbReference>
<protein>
    <submittedName>
        <fullName evidence="6">Peptidase T2 asparaginase 2</fullName>
    </submittedName>
</protein>
<dbReference type="SUPFAM" id="SSF56235">
    <property type="entry name" value="N-terminal nucleophile aminohydrolases (Ntn hydrolases)"/>
    <property type="match status" value="1"/>
</dbReference>
<dbReference type="GO" id="GO:0008233">
    <property type="term" value="F:peptidase activity"/>
    <property type="evidence" value="ECO:0007669"/>
    <property type="project" value="UniProtKB-KW"/>
</dbReference>
<evidence type="ECO:0000313" key="7">
    <source>
        <dbReference type="Proteomes" id="UP000000379"/>
    </source>
</evidence>
<evidence type="ECO:0000256" key="4">
    <source>
        <dbReference type="PIRSR" id="PIRSR600246-1"/>
    </source>
</evidence>